<comment type="caution">
    <text evidence="2">The sequence shown here is derived from an EMBL/GenBank/DDBJ whole genome shotgun (WGS) entry which is preliminary data.</text>
</comment>
<dbReference type="SUPFAM" id="SSF52540">
    <property type="entry name" value="P-loop containing nucleoside triphosphate hydrolases"/>
    <property type="match status" value="1"/>
</dbReference>
<keyword evidence="3" id="KW-1185">Reference proteome</keyword>
<dbReference type="GO" id="GO:0016887">
    <property type="term" value="F:ATP hydrolysis activity"/>
    <property type="evidence" value="ECO:0007669"/>
    <property type="project" value="InterPro"/>
</dbReference>
<dbReference type="InterPro" id="IPR049945">
    <property type="entry name" value="AAA_22"/>
</dbReference>
<dbReference type="InterPro" id="IPR052026">
    <property type="entry name" value="ExeA_AAA_ATPase_DNA-bind"/>
</dbReference>
<feature type="domain" description="AAA+ ATPase" evidence="1">
    <location>
        <begin position="42"/>
        <end position="190"/>
    </location>
</feature>
<dbReference type="Gene3D" id="1.10.101.10">
    <property type="entry name" value="PGBD-like superfamily/PGBD"/>
    <property type="match status" value="1"/>
</dbReference>
<reference evidence="2 3" key="1">
    <citation type="submission" date="2019-12" db="EMBL/GenBank/DDBJ databases">
        <title>Novel species isolated from a subtropical stream in China.</title>
        <authorList>
            <person name="Lu H."/>
        </authorList>
    </citation>
    <scope>NUCLEOTIDE SEQUENCE [LARGE SCALE GENOMIC DNA]</scope>
    <source>
        <strain evidence="2 3">FT55W</strain>
    </source>
</reference>
<dbReference type="Gene3D" id="3.40.50.300">
    <property type="entry name" value="P-loop containing nucleotide triphosphate hydrolases"/>
    <property type="match status" value="1"/>
</dbReference>
<dbReference type="InterPro" id="IPR036366">
    <property type="entry name" value="PGBDSf"/>
</dbReference>
<protein>
    <submittedName>
        <fullName evidence="2">AAA family ATPase</fullName>
    </submittedName>
</protein>
<gene>
    <name evidence="2" type="ORF">GTP45_01460</name>
</gene>
<dbReference type="Proteomes" id="UP000450012">
    <property type="component" value="Unassembled WGS sequence"/>
</dbReference>
<dbReference type="RefSeq" id="WP_161012110.1">
    <property type="nucleotide sequence ID" value="NZ_WWCK01000001.1"/>
</dbReference>
<sequence>MYTHFFNLKQSPFSIAPDPRYLFMSERHREALAHLLYGIGSGGGFVLLTGEIGAGKTTVCRCFMEQIPENCKLGYIFNPKLSVEELLLSICDEFGIALPPQPAGAVSVKGYVDAINAYLLASHAQARNNVLIIDEAQNLSAEVLEQLRLLTNLETSERKLLQIILIGQPELREMLARPELEQLAQRVIARYHLGSLSEEETGTYIEHRLAVAGATAIAPFPRKLMGLVHKLTKGVPRRINLLCDRALLGAYVENQPQVTRTILKRAASEVFAGAEGAAEQGARNATGAAARWPLVAAGLLGGVVISALAWQLASREAKPIVANAQAAVAAKPAPTPSPEPAVAVLPQPGRDSAAALRQLAGLWGLTLMEGEPCSAAARANLRCLQAKGGIEDLRMLDRPAMLKLHDDPTAPNYVLLTALDAGAATIVTPGGKPQTLSVEALSARYDGEFTTYWRAPRAWRDEVRSGDRGPDVDWLAKRLSQIYDLKKPQENQPLDAALRQRLTEFQAAQDLKADGVAGPKTFIRLYQLGGVQEPRLK</sequence>
<evidence type="ECO:0000313" key="3">
    <source>
        <dbReference type="Proteomes" id="UP000450012"/>
    </source>
</evidence>
<dbReference type="InterPro" id="IPR036365">
    <property type="entry name" value="PGBD-like_sf"/>
</dbReference>
<proteinExistence type="predicted"/>
<evidence type="ECO:0000259" key="1">
    <source>
        <dbReference type="SMART" id="SM00382"/>
    </source>
</evidence>
<dbReference type="AlphaFoldDB" id="A0A7X4K9W5"/>
<dbReference type="SUPFAM" id="SSF47090">
    <property type="entry name" value="PGBD-like"/>
    <property type="match status" value="1"/>
</dbReference>
<accession>A0A7X4K9W5</accession>
<dbReference type="EMBL" id="WWCK01000001">
    <property type="protein sequence ID" value="MYM65500.1"/>
    <property type="molecule type" value="Genomic_DNA"/>
</dbReference>
<dbReference type="Pfam" id="PF13401">
    <property type="entry name" value="AAA_22"/>
    <property type="match status" value="1"/>
</dbReference>
<name>A0A7X4K9W5_9BURK</name>
<dbReference type="SMART" id="SM00382">
    <property type="entry name" value="AAA"/>
    <property type="match status" value="1"/>
</dbReference>
<evidence type="ECO:0000313" key="2">
    <source>
        <dbReference type="EMBL" id="MYM65500.1"/>
    </source>
</evidence>
<dbReference type="InterPro" id="IPR002477">
    <property type="entry name" value="Peptidoglycan-bd-like"/>
</dbReference>
<dbReference type="InterPro" id="IPR027417">
    <property type="entry name" value="P-loop_NTPase"/>
</dbReference>
<dbReference type="Gene3D" id="3.90.70.10">
    <property type="entry name" value="Cysteine proteinases"/>
    <property type="match status" value="1"/>
</dbReference>
<dbReference type="InterPro" id="IPR003593">
    <property type="entry name" value="AAA+_ATPase"/>
</dbReference>
<dbReference type="PANTHER" id="PTHR35894">
    <property type="entry name" value="GENERAL SECRETION PATHWAY PROTEIN A-RELATED"/>
    <property type="match status" value="1"/>
</dbReference>
<organism evidence="2 3">
    <name type="scientific">Duganella rivi</name>
    <dbReference type="NCBI Taxonomy" id="2666083"/>
    <lineage>
        <taxon>Bacteria</taxon>
        <taxon>Pseudomonadati</taxon>
        <taxon>Pseudomonadota</taxon>
        <taxon>Betaproteobacteria</taxon>
        <taxon>Burkholderiales</taxon>
        <taxon>Oxalobacteraceae</taxon>
        <taxon>Telluria group</taxon>
        <taxon>Duganella</taxon>
    </lineage>
</organism>
<dbReference type="Pfam" id="PF01471">
    <property type="entry name" value="PG_binding_1"/>
    <property type="match status" value="1"/>
</dbReference>
<dbReference type="PANTHER" id="PTHR35894:SF1">
    <property type="entry name" value="PHOSPHORIBULOKINASE _ URIDINE KINASE FAMILY"/>
    <property type="match status" value="1"/>
</dbReference>